<dbReference type="Proteomes" id="UP000076154">
    <property type="component" value="Unassembled WGS sequence"/>
</dbReference>
<protein>
    <submittedName>
        <fullName evidence="1">Uncharacterized protein</fullName>
    </submittedName>
</protein>
<dbReference type="InParanoid" id="A0A369KGM9"/>
<reference evidence="1" key="1">
    <citation type="submission" date="2018-04" db="EMBL/GenBank/DDBJ databases">
        <title>Whole genome sequencing of Hypsizygus marmoreus.</title>
        <authorList>
            <person name="Choi I.-G."/>
            <person name="Min B."/>
            <person name="Kim J.-G."/>
            <person name="Kim S."/>
            <person name="Oh Y.-L."/>
            <person name="Kong W.-S."/>
            <person name="Park H."/>
            <person name="Jeong J."/>
            <person name="Song E.-S."/>
        </authorList>
    </citation>
    <scope>NUCLEOTIDE SEQUENCE [LARGE SCALE GENOMIC DNA]</scope>
    <source>
        <strain evidence="1">51987-8</strain>
    </source>
</reference>
<accession>A0A369KGM9</accession>
<evidence type="ECO:0000313" key="1">
    <source>
        <dbReference type="EMBL" id="RDB30933.1"/>
    </source>
</evidence>
<keyword evidence="2" id="KW-1185">Reference proteome</keyword>
<dbReference type="EMBL" id="LUEZ02000003">
    <property type="protein sequence ID" value="RDB30933.1"/>
    <property type="molecule type" value="Genomic_DNA"/>
</dbReference>
<dbReference type="AlphaFoldDB" id="A0A369KGM9"/>
<dbReference type="OrthoDB" id="2269034at2759"/>
<comment type="caution">
    <text evidence="1">The sequence shown here is derived from an EMBL/GenBank/DDBJ whole genome shotgun (WGS) entry which is preliminary data.</text>
</comment>
<evidence type="ECO:0000313" key="2">
    <source>
        <dbReference type="Proteomes" id="UP000076154"/>
    </source>
</evidence>
<organism evidence="1 2">
    <name type="scientific">Hypsizygus marmoreus</name>
    <name type="common">White beech mushroom</name>
    <name type="synonym">Agaricus marmoreus</name>
    <dbReference type="NCBI Taxonomy" id="39966"/>
    <lineage>
        <taxon>Eukaryota</taxon>
        <taxon>Fungi</taxon>
        <taxon>Dikarya</taxon>
        <taxon>Basidiomycota</taxon>
        <taxon>Agaricomycotina</taxon>
        <taxon>Agaricomycetes</taxon>
        <taxon>Agaricomycetidae</taxon>
        <taxon>Agaricales</taxon>
        <taxon>Tricholomatineae</taxon>
        <taxon>Lyophyllaceae</taxon>
        <taxon>Hypsizygus</taxon>
    </lineage>
</organism>
<sequence length="250" mass="28066">MFCSNIAQLTHIQTTGRSLLLPFLPSIRELELELPDHFQLKNHGYLQKDPLELLEAVRISMRCRDELNVMTEHFSFAHVPRLCSLALDVLWSSDPLEPQFLQMPWTQLTRLVLSRDVPLEAWHTIVRWHQPNHALGTEFSMPELARRTLLHGHFTDVESFIFARRIEPPLTDYDSNNLIIPSVGDLRTRVCAISMHRNYNYTRTHVFKAAAALDVTVNSTNNGNGGGGGIGGSGGGSKNIVGTAECPTFP</sequence>
<proteinExistence type="predicted"/>
<name>A0A369KGM9_HYPMA</name>
<gene>
    <name evidence="1" type="ORF">Hypma_004909</name>
</gene>